<evidence type="ECO:0000256" key="4">
    <source>
        <dbReference type="ARBA" id="ARBA00023136"/>
    </source>
</evidence>
<protein>
    <submittedName>
        <fullName evidence="5">Small GTPase Cdc42</fullName>
    </submittedName>
</protein>
<evidence type="ECO:0000313" key="6">
    <source>
        <dbReference type="Proteomes" id="UP000076798"/>
    </source>
</evidence>
<dbReference type="InterPro" id="IPR027417">
    <property type="entry name" value="P-loop_NTPase"/>
</dbReference>
<dbReference type="GO" id="GO:0007264">
    <property type="term" value="P:small GTPase-mediated signal transduction"/>
    <property type="evidence" value="ECO:0007669"/>
    <property type="project" value="InterPro"/>
</dbReference>
<dbReference type="SMART" id="SM00174">
    <property type="entry name" value="RHO"/>
    <property type="match status" value="1"/>
</dbReference>
<proteinExistence type="predicted"/>
<dbReference type="GO" id="GO:0016020">
    <property type="term" value="C:membrane"/>
    <property type="evidence" value="ECO:0007669"/>
    <property type="project" value="UniProtKB-SubCell"/>
</dbReference>
<evidence type="ECO:0000313" key="5">
    <source>
        <dbReference type="EMBL" id="KZT38820.1"/>
    </source>
</evidence>
<keyword evidence="4" id="KW-0472">Membrane</keyword>
<dbReference type="OrthoDB" id="8830751at2759"/>
<dbReference type="FunFam" id="3.40.50.300:FF:002060">
    <property type="entry name" value="Rho family GTPase"/>
    <property type="match status" value="1"/>
</dbReference>
<dbReference type="Pfam" id="PF00071">
    <property type="entry name" value="Ras"/>
    <property type="match status" value="1"/>
</dbReference>
<dbReference type="GO" id="GO:0003924">
    <property type="term" value="F:GTPase activity"/>
    <property type="evidence" value="ECO:0007669"/>
    <property type="project" value="InterPro"/>
</dbReference>
<dbReference type="GO" id="GO:0005525">
    <property type="term" value="F:GTP binding"/>
    <property type="evidence" value="ECO:0007669"/>
    <property type="project" value="UniProtKB-KW"/>
</dbReference>
<dbReference type="Proteomes" id="UP000076798">
    <property type="component" value="Unassembled WGS sequence"/>
</dbReference>
<name>A0A166DRM9_9AGAM</name>
<dbReference type="SUPFAM" id="SSF52540">
    <property type="entry name" value="P-loop containing nucleoside triphosphate hydrolases"/>
    <property type="match status" value="1"/>
</dbReference>
<evidence type="ECO:0000256" key="1">
    <source>
        <dbReference type="ARBA" id="ARBA00004370"/>
    </source>
</evidence>
<dbReference type="PROSITE" id="PS51419">
    <property type="entry name" value="RAB"/>
    <property type="match status" value="1"/>
</dbReference>
<gene>
    <name evidence="5" type="ORF">SISSUDRAFT_1061643</name>
</gene>
<reference evidence="5 6" key="1">
    <citation type="journal article" date="2016" name="Mol. Biol. Evol.">
        <title>Comparative Genomics of Early-Diverging Mushroom-Forming Fungi Provides Insights into the Origins of Lignocellulose Decay Capabilities.</title>
        <authorList>
            <person name="Nagy L.G."/>
            <person name="Riley R."/>
            <person name="Tritt A."/>
            <person name="Adam C."/>
            <person name="Daum C."/>
            <person name="Floudas D."/>
            <person name="Sun H."/>
            <person name="Yadav J.S."/>
            <person name="Pangilinan J."/>
            <person name="Larsson K.H."/>
            <person name="Matsuura K."/>
            <person name="Barry K."/>
            <person name="Labutti K."/>
            <person name="Kuo R."/>
            <person name="Ohm R.A."/>
            <person name="Bhattacharya S.S."/>
            <person name="Shirouzu T."/>
            <person name="Yoshinaga Y."/>
            <person name="Martin F.M."/>
            <person name="Grigoriev I.V."/>
            <person name="Hibbett D.S."/>
        </authorList>
    </citation>
    <scope>NUCLEOTIDE SEQUENCE [LARGE SCALE GENOMIC DNA]</scope>
    <source>
        <strain evidence="5 6">HHB10207 ss-3</strain>
    </source>
</reference>
<dbReference type="InterPro" id="IPR003578">
    <property type="entry name" value="Small_GTPase_Rho"/>
</dbReference>
<dbReference type="STRING" id="1314776.A0A166DRM9"/>
<dbReference type="EMBL" id="KV428056">
    <property type="protein sequence ID" value="KZT38820.1"/>
    <property type="molecule type" value="Genomic_DNA"/>
</dbReference>
<dbReference type="SMART" id="SM00175">
    <property type="entry name" value="RAB"/>
    <property type="match status" value="1"/>
</dbReference>
<accession>A0A166DRM9</accession>
<keyword evidence="2" id="KW-0547">Nucleotide-binding</keyword>
<dbReference type="PANTHER" id="PTHR24072">
    <property type="entry name" value="RHO FAMILY GTPASE"/>
    <property type="match status" value="1"/>
</dbReference>
<keyword evidence="6" id="KW-1185">Reference proteome</keyword>
<dbReference type="Gene3D" id="3.40.50.300">
    <property type="entry name" value="P-loop containing nucleotide triphosphate hydrolases"/>
    <property type="match status" value="1"/>
</dbReference>
<evidence type="ECO:0000256" key="2">
    <source>
        <dbReference type="ARBA" id="ARBA00022741"/>
    </source>
</evidence>
<comment type="subcellular location">
    <subcellularLocation>
        <location evidence="1">Membrane</location>
    </subcellularLocation>
</comment>
<keyword evidence="3" id="KW-0342">GTP-binding</keyword>
<sequence length="180" mass="20148">MAVGDSYVGKKSLILSYANQKFPGEFMPSAFVEHEGTLKMGEDQRSFKLSTISSMEQYDRLRPLKYPEITVFLVCFSVISPISFDNVRDLWVPEIGHHCPDIPFFIVGTQVVQRGDTRVLEKLQRLRERPIATDKGEKLASEVGALRYLECSALTQMGLNNVIEKALLAALGRPIDSIGL</sequence>
<dbReference type="InterPro" id="IPR001806">
    <property type="entry name" value="Small_GTPase"/>
</dbReference>
<dbReference type="PROSITE" id="PS51420">
    <property type="entry name" value="RHO"/>
    <property type="match status" value="1"/>
</dbReference>
<dbReference type="AlphaFoldDB" id="A0A166DRM9"/>
<evidence type="ECO:0000256" key="3">
    <source>
        <dbReference type="ARBA" id="ARBA00023134"/>
    </source>
</evidence>
<organism evidence="5 6">
    <name type="scientific">Sistotremastrum suecicum HHB10207 ss-3</name>
    <dbReference type="NCBI Taxonomy" id="1314776"/>
    <lineage>
        <taxon>Eukaryota</taxon>
        <taxon>Fungi</taxon>
        <taxon>Dikarya</taxon>
        <taxon>Basidiomycota</taxon>
        <taxon>Agaricomycotina</taxon>
        <taxon>Agaricomycetes</taxon>
        <taxon>Sistotremastrales</taxon>
        <taxon>Sistotremastraceae</taxon>
        <taxon>Sistotremastrum</taxon>
    </lineage>
</organism>